<comment type="caution">
    <text evidence="2">The sequence shown here is derived from an EMBL/GenBank/DDBJ whole genome shotgun (WGS) entry which is preliminary data.</text>
</comment>
<sequence>MATNPSLATQGDAVLQRLEALGLALPEPPPPLGAYRAAIEAAGLLHVSMQGPVVAGHPLPRGLLGAELTLEEGRQAARLAVLNALAQVRLHLGGFQRVRQVVRLEGHVACVQSFTQHPQVLDAASELLASLFDTRAGHARSVCGVRNLPGNLPGNLPVAVTLTLEVEPSRR</sequence>
<dbReference type="EMBL" id="JAUSRR010000017">
    <property type="protein sequence ID" value="MDP9927580.1"/>
    <property type="molecule type" value="Genomic_DNA"/>
</dbReference>
<name>A0AAW8E711_9BURK</name>
<protein>
    <submittedName>
        <fullName evidence="2">Enamine deaminase RidA (YjgF/YER057c/UK114 family)</fullName>
    </submittedName>
</protein>
<evidence type="ECO:0000313" key="2">
    <source>
        <dbReference type="EMBL" id="MDP9927580.1"/>
    </source>
</evidence>
<dbReference type="InterPro" id="IPR035959">
    <property type="entry name" value="RutC-like_sf"/>
</dbReference>
<dbReference type="PANTHER" id="PTHR43760">
    <property type="entry name" value="ENDORIBONUCLEASE-RELATED"/>
    <property type="match status" value="1"/>
</dbReference>
<dbReference type="Pfam" id="PF14588">
    <property type="entry name" value="YjgF_endoribonc"/>
    <property type="match status" value="1"/>
</dbReference>
<dbReference type="Proteomes" id="UP001244295">
    <property type="component" value="Unassembled WGS sequence"/>
</dbReference>
<dbReference type="AlphaFoldDB" id="A0AAW8E711"/>
<evidence type="ECO:0000259" key="1">
    <source>
        <dbReference type="Pfam" id="PF14588"/>
    </source>
</evidence>
<accession>A0AAW8E711</accession>
<dbReference type="PANTHER" id="PTHR43760:SF1">
    <property type="entry name" value="ENDORIBONUCLEASE L-PSP_CHORISMATE MUTASE-LIKE DOMAIN-CONTAINING PROTEIN"/>
    <property type="match status" value="1"/>
</dbReference>
<gene>
    <name evidence="2" type="ORF">J2W25_006634</name>
</gene>
<evidence type="ECO:0000313" key="3">
    <source>
        <dbReference type="Proteomes" id="UP001244295"/>
    </source>
</evidence>
<dbReference type="RefSeq" id="WP_307638627.1">
    <property type="nucleotide sequence ID" value="NZ_JAUSRR010000017.1"/>
</dbReference>
<proteinExistence type="predicted"/>
<dbReference type="Gene3D" id="3.30.1330.40">
    <property type="entry name" value="RutC-like"/>
    <property type="match status" value="1"/>
</dbReference>
<reference evidence="2" key="1">
    <citation type="submission" date="2023-07" db="EMBL/GenBank/DDBJ databases">
        <title>Sorghum-associated microbial communities from plants grown in Nebraska, USA.</title>
        <authorList>
            <person name="Schachtman D."/>
        </authorList>
    </citation>
    <scope>NUCLEOTIDE SEQUENCE</scope>
    <source>
        <strain evidence="2">DS2795</strain>
    </source>
</reference>
<dbReference type="CDD" id="cd02199">
    <property type="entry name" value="YjgF_YER057c_UK114_like_1"/>
    <property type="match status" value="1"/>
</dbReference>
<dbReference type="InterPro" id="IPR013813">
    <property type="entry name" value="Endoribo_LPSP/chorism_mut-like"/>
</dbReference>
<organism evidence="2 3">
    <name type="scientific">Variovorax boronicumulans</name>
    <dbReference type="NCBI Taxonomy" id="436515"/>
    <lineage>
        <taxon>Bacteria</taxon>
        <taxon>Pseudomonadati</taxon>
        <taxon>Pseudomonadota</taxon>
        <taxon>Betaproteobacteria</taxon>
        <taxon>Burkholderiales</taxon>
        <taxon>Comamonadaceae</taxon>
        <taxon>Variovorax</taxon>
    </lineage>
</organism>
<dbReference type="SUPFAM" id="SSF55298">
    <property type="entry name" value="YjgF-like"/>
    <property type="match status" value="1"/>
</dbReference>
<feature type="domain" description="Endoribonuclease L-PSP/chorismate mutase-like" evidence="1">
    <location>
        <begin position="17"/>
        <end position="146"/>
    </location>
</feature>